<evidence type="ECO:0008006" key="4">
    <source>
        <dbReference type="Google" id="ProtNLM"/>
    </source>
</evidence>
<dbReference type="RefSeq" id="XP_003840954.1">
    <property type="nucleotide sequence ID" value="XM_003840906.1"/>
</dbReference>
<accession>E5A1L1</accession>
<reference evidence="3" key="1">
    <citation type="journal article" date="2011" name="Nat. Commun.">
        <title>Effector diversification within compartments of the Leptosphaeria maculans genome affected by Repeat-Induced Point mutations.</title>
        <authorList>
            <person name="Rouxel T."/>
            <person name="Grandaubert J."/>
            <person name="Hane J.K."/>
            <person name="Hoede C."/>
            <person name="van de Wouw A.P."/>
            <person name="Couloux A."/>
            <person name="Dominguez V."/>
            <person name="Anthouard V."/>
            <person name="Bally P."/>
            <person name="Bourras S."/>
            <person name="Cozijnsen A.J."/>
            <person name="Ciuffetti L.M."/>
            <person name="Degrave A."/>
            <person name="Dilmaghani A."/>
            <person name="Duret L."/>
            <person name="Fudal I."/>
            <person name="Goodwin S.B."/>
            <person name="Gout L."/>
            <person name="Glaser N."/>
            <person name="Linglin J."/>
            <person name="Kema G.H.J."/>
            <person name="Lapalu N."/>
            <person name="Lawrence C.B."/>
            <person name="May K."/>
            <person name="Meyer M."/>
            <person name="Ollivier B."/>
            <person name="Poulain J."/>
            <person name="Schoch C.L."/>
            <person name="Simon A."/>
            <person name="Spatafora J.W."/>
            <person name="Stachowiak A."/>
            <person name="Turgeon B.G."/>
            <person name="Tyler B.M."/>
            <person name="Vincent D."/>
            <person name="Weissenbach J."/>
            <person name="Amselem J."/>
            <person name="Quesneville H."/>
            <person name="Oliver R.P."/>
            <person name="Wincker P."/>
            <person name="Balesdent M.-H."/>
            <person name="Howlett B.J."/>
        </authorList>
    </citation>
    <scope>NUCLEOTIDE SEQUENCE [LARGE SCALE GENOMIC DNA]</scope>
    <source>
        <strain evidence="3">JN3 / isolate v23.1.3 / race Av1-4-5-6-7-8</strain>
    </source>
</reference>
<dbReference type="AlphaFoldDB" id="E5A1L1"/>
<proteinExistence type="predicted"/>
<keyword evidence="3" id="KW-1185">Reference proteome</keyword>
<sequence length="254" mass="27692">MLITPTTYLILALLFLNHALSAPYPLPNSTSTIPPTTSSTCNESIGSCNTTTPANTTLTAHTPLTNGTHQNICQEVYPSDLTVLNSRYPDHNSTHLHHTTQLFMLRRQLANDGEIATRVQFNDLPPATSNQSCRLEFILPRPSLQRISGLNPSFNVYTVERAPGAPASWNTYQGNAGGGEDATLFGTVNGEEEALARTRRVGGVAAVNETLCRETLTFQMGMKYNGKGVPNYWEFSNVGLPAWPVQGFRVVHGC</sequence>
<evidence type="ECO:0000256" key="1">
    <source>
        <dbReference type="SAM" id="SignalP"/>
    </source>
</evidence>
<evidence type="ECO:0000313" key="2">
    <source>
        <dbReference type="EMBL" id="CBX97475.1"/>
    </source>
</evidence>
<dbReference type="HOGENOM" id="CLU_103455_0_0_1"/>
<feature type="signal peptide" evidence="1">
    <location>
        <begin position="1"/>
        <end position="21"/>
    </location>
</feature>
<dbReference type="VEuPathDB" id="FungiDB:LEMA_P106060.1"/>
<dbReference type="GeneID" id="13283772"/>
<dbReference type="OMA" id="FNVYQVE"/>
<evidence type="ECO:0000313" key="3">
    <source>
        <dbReference type="Proteomes" id="UP000002668"/>
    </source>
</evidence>
<feature type="chain" id="PRO_5003194755" description="Ubiquitin 3 binding protein But2 C-terminal domain-containing protein" evidence="1">
    <location>
        <begin position="22"/>
        <end position="254"/>
    </location>
</feature>
<dbReference type="eggNOG" id="ENOG502R6QM">
    <property type="taxonomic scope" value="Eukaryota"/>
</dbReference>
<protein>
    <recommendedName>
        <fullName evidence="4">Ubiquitin 3 binding protein But2 C-terminal domain-containing protein</fullName>
    </recommendedName>
</protein>
<dbReference type="OrthoDB" id="3772810at2759"/>
<gene>
    <name evidence="2" type="ORF">LEMA_P106060.1</name>
</gene>
<dbReference type="Proteomes" id="UP000002668">
    <property type="component" value="Genome"/>
</dbReference>
<keyword evidence="1" id="KW-0732">Signal</keyword>
<organism evidence="3">
    <name type="scientific">Leptosphaeria maculans (strain JN3 / isolate v23.1.3 / race Av1-4-5-6-7-8)</name>
    <name type="common">Blackleg fungus</name>
    <name type="synonym">Phoma lingam</name>
    <dbReference type="NCBI Taxonomy" id="985895"/>
    <lineage>
        <taxon>Eukaryota</taxon>
        <taxon>Fungi</taxon>
        <taxon>Dikarya</taxon>
        <taxon>Ascomycota</taxon>
        <taxon>Pezizomycotina</taxon>
        <taxon>Dothideomycetes</taxon>
        <taxon>Pleosporomycetidae</taxon>
        <taxon>Pleosporales</taxon>
        <taxon>Pleosporineae</taxon>
        <taxon>Leptosphaeriaceae</taxon>
        <taxon>Plenodomus</taxon>
        <taxon>Plenodomus lingam/Leptosphaeria maculans species complex</taxon>
    </lineage>
</organism>
<name>E5A1L1_LEPMJ</name>
<dbReference type="EMBL" id="FP929131">
    <property type="protein sequence ID" value="CBX97475.1"/>
    <property type="molecule type" value="Genomic_DNA"/>
</dbReference>
<dbReference type="InParanoid" id="E5A1L1"/>